<dbReference type="AlphaFoldDB" id="A0A226EWH8"/>
<dbReference type="Proteomes" id="UP000198287">
    <property type="component" value="Unassembled WGS sequence"/>
</dbReference>
<evidence type="ECO:0000313" key="3">
    <source>
        <dbReference type="Proteomes" id="UP000198287"/>
    </source>
</evidence>
<protein>
    <submittedName>
        <fullName evidence="2">Uncharacterized protein</fullName>
    </submittedName>
</protein>
<evidence type="ECO:0000313" key="2">
    <source>
        <dbReference type="EMBL" id="OXA61963.1"/>
    </source>
</evidence>
<feature type="compositionally biased region" description="Polar residues" evidence="1">
    <location>
        <begin position="114"/>
        <end position="123"/>
    </location>
</feature>
<name>A0A226EWH8_FOLCA</name>
<keyword evidence="3" id="KW-1185">Reference proteome</keyword>
<sequence length="146" mass="15407">MWTKRATKVTDQSPASVISLQAGNMDKMKGGVQGFPKLSHSYGLKLVKVLILVSEVSIRAIATFQFALLTYVPCSPPFIMSMLPTSNQDSTITVKGTQPEVMGGNQISYDKGAGTSSTSNGDAQLSIIGNDNESPEVGILSAALPK</sequence>
<comment type="caution">
    <text evidence="2">The sequence shown here is derived from an EMBL/GenBank/DDBJ whole genome shotgun (WGS) entry which is preliminary data.</text>
</comment>
<accession>A0A226EWH8</accession>
<proteinExistence type="predicted"/>
<dbReference type="OrthoDB" id="7551161at2759"/>
<dbReference type="EMBL" id="LNIX01000001">
    <property type="protein sequence ID" value="OXA61963.1"/>
    <property type="molecule type" value="Genomic_DNA"/>
</dbReference>
<organism evidence="2 3">
    <name type="scientific">Folsomia candida</name>
    <name type="common">Springtail</name>
    <dbReference type="NCBI Taxonomy" id="158441"/>
    <lineage>
        <taxon>Eukaryota</taxon>
        <taxon>Metazoa</taxon>
        <taxon>Ecdysozoa</taxon>
        <taxon>Arthropoda</taxon>
        <taxon>Hexapoda</taxon>
        <taxon>Collembola</taxon>
        <taxon>Entomobryomorpha</taxon>
        <taxon>Isotomoidea</taxon>
        <taxon>Isotomidae</taxon>
        <taxon>Proisotominae</taxon>
        <taxon>Folsomia</taxon>
    </lineage>
</organism>
<feature type="region of interest" description="Disordered" evidence="1">
    <location>
        <begin position="90"/>
        <end position="123"/>
    </location>
</feature>
<evidence type="ECO:0000256" key="1">
    <source>
        <dbReference type="SAM" id="MobiDB-lite"/>
    </source>
</evidence>
<gene>
    <name evidence="2" type="ORF">Fcan01_00084</name>
</gene>
<reference evidence="2 3" key="1">
    <citation type="submission" date="2015-12" db="EMBL/GenBank/DDBJ databases">
        <title>The genome of Folsomia candida.</title>
        <authorList>
            <person name="Faddeeva A."/>
            <person name="Derks M.F."/>
            <person name="Anvar Y."/>
            <person name="Smit S."/>
            <person name="Van Straalen N."/>
            <person name="Roelofs D."/>
        </authorList>
    </citation>
    <scope>NUCLEOTIDE SEQUENCE [LARGE SCALE GENOMIC DNA]</scope>
    <source>
        <strain evidence="2 3">VU population</strain>
        <tissue evidence="2">Whole body</tissue>
    </source>
</reference>